<evidence type="ECO:0008006" key="3">
    <source>
        <dbReference type="Google" id="ProtNLM"/>
    </source>
</evidence>
<dbReference type="EMBL" id="NPEI01000002">
    <property type="protein sequence ID" value="PKA16931.1"/>
    <property type="molecule type" value="Genomic_DNA"/>
</dbReference>
<proteinExistence type="predicted"/>
<name>A0ABX4PPY1_9LEPT</name>
<keyword evidence="2" id="KW-1185">Reference proteome</keyword>
<sequence>MEPRKFNELPESFPKFQEKENKMSLEKKLSYFKIYFGMLILFCLNVSVLNCASAPAYKEVNESVKYLLNDAERLIQEKKYGEASESLRAVFRMYPENAKAEILWEKLPEVWQRRTKYDNALGQGFSKRSPEESGFFERLAWYIPDRLLDLLDIFSLNISVGPQIGVSSWNTRAIQTTLYAGRTVSFGWSQKRNLGISEESSAEYAFLGFGGAAIHGRRIGTGRRAYAGTWNGFFVHMPNNPLYINYRDYWSNGGKVGFVLIGAEVELHYTEIADFFAGLFFVDFMGDDFATTNSIHFNREQEDHLYRVINAADRYNEKQIGEFRNAFPEPEKIIETENQDIQLIVPKGKNKKPN</sequence>
<dbReference type="Proteomes" id="UP000231857">
    <property type="component" value="Unassembled WGS sequence"/>
</dbReference>
<comment type="caution">
    <text evidence="1">The sequence shown here is derived from an EMBL/GenBank/DDBJ whole genome shotgun (WGS) entry which is preliminary data.</text>
</comment>
<evidence type="ECO:0000313" key="2">
    <source>
        <dbReference type="Proteomes" id="UP000231857"/>
    </source>
</evidence>
<protein>
    <recommendedName>
        <fullName evidence="3">Lipoprotein</fullName>
    </recommendedName>
</protein>
<accession>A0ABX4PPY1</accession>
<organism evidence="1 2">
    <name type="scientific">Leptospira haakeii</name>
    <dbReference type="NCBI Taxonomy" id="2023198"/>
    <lineage>
        <taxon>Bacteria</taxon>
        <taxon>Pseudomonadati</taxon>
        <taxon>Spirochaetota</taxon>
        <taxon>Spirochaetia</taxon>
        <taxon>Leptospirales</taxon>
        <taxon>Leptospiraceae</taxon>
        <taxon>Leptospira</taxon>
    </lineage>
</organism>
<gene>
    <name evidence="1" type="ORF">CH363_05925</name>
</gene>
<evidence type="ECO:0000313" key="1">
    <source>
        <dbReference type="EMBL" id="PKA16931.1"/>
    </source>
</evidence>
<reference evidence="1 2" key="1">
    <citation type="submission" date="2017-07" db="EMBL/GenBank/DDBJ databases">
        <title>Leptospira spp. isolated from tropical soils.</title>
        <authorList>
            <person name="Thibeaux R."/>
            <person name="Iraola G."/>
            <person name="Ferres I."/>
            <person name="Bierque E."/>
            <person name="Girault D."/>
            <person name="Soupe-Gilbert M.-E."/>
            <person name="Picardeau M."/>
            <person name="Goarant C."/>
        </authorList>
    </citation>
    <scope>NUCLEOTIDE SEQUENCE [LARGE SCALE GENOMIC DNA]</scope>
    <source>
        <strain evidence="1 2">ATI7-C-A2</strain>
    </source>
</reference>